<protein>
    <submittedName>
        <fullName evidence="3">Putative membrane protein</fullName>
    </submittedName>
</protein>
<proteinExistence type="predicted"/>
<feature type="transmembrane region" description="Helical" evidence="1">
    <location>
        <begin position="165"/>
        <end position="186"/>
    </location>
</feature>
<sequence>MQMPEFSQGDILAFVVATGFAAGLNVYATALALGAMARLHWIELPVGLELLANTWILSASGVLFAIEVVADKIPGFDLIWNALHTFVRIPVAALMAYAAGSQLPPAAHVLATCMGAGFAAIAHGSKSAARVAVTPSPEPVSNIALSTAEDAGAVGLSWVAVHHPMTGAAVVIALAVGGIGLMWWGYRLARGGVRRLVRRRTAH</sequence>
<dbReference type="InterPro" id="IPR025196">
    <property type="entry name" value="DUF4126"/>
</dbReference>
<reference evidence="3 4" key="1">
    <citation type="submission" date="2020-08" db="EMBL/GenBank/DDBJ databases">
        <title>Genomic Encyclopedia of Type Strains, Phase IV (KMG-V): Genome sequencing to study the core and pangenomes of soil and plant-associated prokaryotes.</title>
        <authorList>
            <person name="Whitman W."/>
        </authorList>
    </citation>
    <scope>NUCLEOTIDE SEQUENCE [LARGE SCALE GENOMIC DNA]</scope>
    <source>
        <strain evidence="3 4">M8UP14</strain>
    </source>
</reference>
<evidence type="ECO:0000313" key="3">
    <source>
        <dbReference type="EMBL" id="MBB5055356.1"/>
    </source>
</evidence>
<dbReference type="Pfam" id="PF13548">
    <property type="entry name" value="DUF4126"/>
    <property type="match status" value="1"/>
</dbReference>
<gene>
    <name evidence="3" type="ORF">HDF16_000025</name>
</gene>
<comment type="caution">
    <text evidence="3">The sequence shown here is derived from an EMBL/GenBank/DDBJ whole genome shotgun (WGS) entry which is preliminary data.</text>
</comment>
<keyword evidence="1" id="KW-0812">Transmembrane</keyword>
<feature type="transmembrane region" description="Helical" evidence="1">
    <location>
        <begin position="12"/>
        <end position="34"/>
    </location>
</feature>
<organism evidence="3 4">
    <name type="scientific">Granulicella aggregans</name>
    <dbReference type="NCBI Taxonomy" id="474949"/>
    <lineage>
        <taxon>Bacteria</taxon>
        <taxon>Pseudomonadati</taxon>
        <taxon>Acidobacteriota</taxon>
        <taxon>Terriglobia</taxon>
        <taxon>Terriglobales</taxon>
        <taxon>Acidobacteriaceae</taxon>
        <taxon>Granulicella</taxon>
    </lineage>
</organism>
<keyword evidence="1" id="KW-0472">Membrane</keyword>
<name>A0A7W7Z8R0_9BACT</name>
<evidence type="ECO:0000313" key="4">
    <source>
        <dbReference type="Proteomes" id="UP000540989"/>
    </source>
</evidence>
<keyword evidence="4" id="KW-1185">Reference proteome</keyword>
<accession>A0A7W7Z8R0</accession>
<dbReference type="AlphaFoldDB" id="A0A7W7Z8R0"/>
<feature type="transmembrane region" description="Helical" evidence="1">
    <location>
        <begin position="78"/>
        <end position="99"/>
    </location>
</feature>
<evidence type="ECO:0000259" key="2">
    <source>
        <dbReference type="Pfam" id="PF13548"/>
    </source>
</evidence>
<feature type="transmembrane region" description="Helical" evidence="1">
    <location>
        <begin position="46"/>
        <end position="66"/>
    </location>
</feature>
<keyword evidence="1" id="KW-1133">Transmembrane helix</keyword>
<evidence type="ECO:0000256" key="1">
    <source>
        <dbReference type="SAM" id="Phobius"/>
    </source>
</evidence>
<feature type="domain" description="DUF4126" evidence="2">
    <location>
        <begin position="12"/>
        <end position="180"/>
    </location>
</feature>
<dbReference type="Proteomes" id="UP000540989">
    <property type="component" value="Unassembled WGS sequence"/>
</dbReference>
<dbReference type="EMBL" id="JACHIP010000001">
    <property type="protein sequence ID" value="MBB5055356.1"/>
    <property type="molecule type" value="Genomic_DNA"/>
</dbReference>